<dbReference type="Proteomes" id="UP001500393">
    <property type="component" value="Unassembled WGS sequence"/>
</dbReference>
<dbReference type="Gene3D" id="1.20.1250.20">
    <property type="entry name" value="MFS general substrate transporter like domains"/>
    <property type="match status" value="1"/>
</dbReference>
<gene>
    <name evidence="8" type="ORF">GCM10009789_24920</name>
</gene>
<dbReference type="RefSeq" id="WP_344213119.1">
    <property type="nucleotide sequence ID" value="NZ_BAAAOS010000018.1"/>
</dbReference>
<feature type="transmembrane region" description="Helical" evidence="6">
    <location>
        <begin position="263"/>
        <end position="281"/>
    </location>
</feature>
<organism evidence="8 9">
    <name type="scientific">Kribbella sancticallisti</name>
    <dbReference type="NCBI Taxonomy" id="460087"/>
    <lineage>
        <taxon>Bacteria</taxon>
        <taxon>Bacillati</taxon>
        <taxon>Actinomycetota</taxon>
        <taxon>Actinomycetes</taxon>
        <taxon>Propionibacteriales</taxon>
        <taxon>Kribbellaceae</taxon>
        <taxon>Kribbella</taxon>
    </lineage>
</organism>
<evidence type="ECO:0000256" key="5">
    <source>
        <dbReference type="ARBA" id="ARBA00023136"/>
    </source>
</evidence>
<feature type="transmembrane region" description="Helical" evidence="6">
    <location>
        <begin position="109"/>
        <end position="129"/>
    </location>
</feature>
<feature type="transmembrane region" description="Helical" evidence="6">
    <location>
        <begin position="229"/>
        <end position="251"/>
    </location>
</feature>
<dbReference type="SUPFAM" id="SSF103473">
    <property type="entry name" value="MFS general substrate transporter"/>
    <property type="match status" value="1"/>
</dbReference>
<evidence type="ECO:0000313" key="9">
    <source>
        <dbReference type="Proteomes" id="UP001500393"/>
    </source>
</evidence>
<name>A0ABP4P068_9ACTN</name>
<feature type="transmembrane region" description="Helical" evidence="6">
    <location>
        <begin position="317"/>
        <end position="338"/>
    </location>
</feature>
<evidence type="ECO:0000259" key="7">
    <source>
        <dbReference type="PROSITE" id="PS50850"/>
    </source>
</evidence>
<keyword evidence="3 6" id="KW-0812">Transmembrane</keyword>
<evidence type="ECO:0000256" key="1">
    <source>
        <dbReference type="ARBA" id="ARBA00004651"/>
    </source>
</evidence>
<keyword evidence="5 6" id="KW-0472">Membrane</keyword>
<dbReference type="InterPro" id="IPR020846">
    <property type="entry name" value="MFS_dom"/>
</dbReference>
<dbReference type="InterPro" id="IPR011701">
    <property type="entry name" value="MFS"/>
</dbReference>
<feature type="transmembrane region" description="Helical" evidence="6">
    <location>
        <begin position="293"/>
        <end position="311"/>
    </location>
</feature>
<dbReference type="PROSITE" id="PS50850">
    <property type="entry name" value="MFS"/>
    <property type="match status" value="1"/>
</dbReference>
<dbReference type="InterPro" id="IPR036259">
    <property type="entry name" value="MFS_trans_sf"/>
</dbReference>
<dbReference type="EMBL" id="BAAAOS010000018">
    <property type="protein sequence ID" value="GAA1570402.1"/>
    <property type="molecule type" value="Genomic_DNA"/>
</dbReference>
<feature type="transmembrane region" description="Helical" evidence="6">
    <location>
        <begin position="382"/>
        <end position="401"/>
    </location>
</feature>
<evidence type="ECO:0000256" key="4">
    <source>
        <dbReference type="ARBA" id="ARBA00022989"/>
    </source>
</evidence>
<feature type="transmembrane region" description="Helical" evidence="6">
    <location>
        <begin position="82"/>
        <end position="103"/>
    </location>
</feature>
<evidence type="ECO:0000256" key="2">
    <source>
        <dbReference type="ARBA" id="ARBA00022475"/>
    </source>
</evidence>
<keyword evidence="2" id="KW-1003">Cell membrane</keyword>
<protein>
    <submittedName>
        <fullName evidence="8">MFS transporter</fullName>
    </submittedName>
</protein>
<dbReference type="PANTHER" id="PTHR23513">
    <property type="entry name" value="INTEGRAL MEMBRANE EFFLUX PROTEIN-RELATED"/>
    <property type="match status" value="1"/>
</dbReference>
<dbReference type="PANTHER" id="PTHR23513:SF6">
    <property type="entry name" value="MAJOR FACILITATOR SUPERFAMILY ASSOCIATED DOMAIN-CONTAINING PROTEIN"/>
    <property type="match status" value="1"/>
</dbReference>
<evidence type="ECO:0000256" key="3">
    <source>
        <dbReference type="ARBA" id="ARBA00022692"/>
    </source>
</evidence>
<keyword evidence="4 6" id="KW-1133">Transmembrane helix</keyword>
<comment type="subcellular location">
    <subcellularLocation>
        <location evidence="1">Cell membrane</location>
        <topology evidence="1">Multi-pass membrane protein</topology>
    </subcellularLocation>
</comment>
<dbReference type="Pfam" id="PF07690">
    <property type="entry name" value="MFS_1"/>
    <property type="match status" value="1"/>
</dbReference>
<feature type="transmembrane region" description="Helical" evidence="6">
    <location>
        <begin position="20"/>
        <end position="45"/>
    </location>
</feature>
<evidence type="ECO:0000256" key="6">
    <source>
        <dbReference type="SAM" id="Phobius"/>
    </source>
</evidence>
<feature type="transmembrane region" description="Helical" evidence="6">
    <location>
        <begin position="57"/>
        <end position="75"/>
    </location>
</feature>
<comment type="caution">
    <text evidence="8">The sequence shown here is derived from an EMBL/GenBank/DDBJ whole genome shotgun (WGS) entry which is preliminary data.</text>
</comment>
<sequence>MTTLDQAPTLWRNRDFRRFWFGESVSLLGTQITTLALPLTAIHAFGATDSQVGLLRFLQLAPYLGLALIFGVWVDRARRRRVMLGANLVRMVLLAMIPTLHWLDLLDLPSLLLMACAIGIASVLFDVSWMSYVPALVEDPRHYVEASSKLGMSSSAADVAGPGLAGLLVSWLTAPVALIVDACSYAASVVSLLLIRRPEPRPDPAARRHLGVELRDGLRWVLGTPLLRALALIGCCCNFSMVTVWTMFLLYGTHDLHLGSRTLGVIFATASVGGLIGAASARRIIGRFPVGRVYLVAQSMLLLGPLLIVVAPGGWVVLFVLSFFVTYLGLGVAGVIIVSLRQSSTPQAMMGRMTAVFRTLLFGGGALGGLTAGLLADAVGAHMALTIAAVASAAVVVALFFSPVSRLRSLPVP</sequence>
<keyword evidence="9" id="KW-1185">Reference proteome</keyword>
<accession>A0ABP4P068</accession>
<proteinExistence type="predicted"/>
<feature type="transmembrane region" description="Helical" evidence="6">
    <location>
        <begin position="359"/>
        <end position="376"/>
    </location>
</feature>
<feature type="domain" description="Major facilitator superfamily (MFS) profile" evidence="7">
    <location>
        <begin position="226"/>
        <end position="413"/>
    </location>
</feature>
<reference evidence="9" key="1">
    <citation type="journal article" date="2019" name="Int. J. Syst. Evol. Microbiol.">
        <title>The Global Catalogue of Microorganisms (GCM) 10K type strain sequencing project: providing services to taxonomists for standard genome sequencing and annotation.</title>
        <authorList>
            <consortium name="The Broad Institute Genomics Platform"/>
            <consortium name="The Broad Institute Genome Sequencing Center for Infectious Disease"/>
            <person name="Wu L."/>
            <person name="Ma J."/>
        </authorList>
    </citation>
    <scope>NUCLEOTIDE SEQUENCE [LARGE SCALE GENOMIC DNA]</scope>
    <source>
        <strain evidence="9">JCM 14969</strain>
    </source>
</reference>
<evidence type="ECO:0000313" key="8">
    <source>
        <dbReference type="EMBL" id="GAA1570402.1"/>
    </source>
</evidence>
<dbReference type="CDD" id="cd06173">
    <property type="entry name" value="MFS_MefA_like"/>
    <property type="match status" value="1"/>
</dbReference>